<dbReference type="InterPro" id="IPR024462">
    <property type="entry name" value="GH116_N"/>
</dbReference>
<dbReference type="Proteomes" id="UP000610960">
    <property type="component" value="Unassembled WGS sequence"/>
</dbReference>
<dbReference type="PANTHER" id="PTHR12654">
    <property type="entry name" value="BILE ACID BETA-GLUCOSIDASE-RELATED"/>
    <property type="match status" value="1"/>
</dbReference>
<dbReference type="InterPro" id="IPR012341">
    <property type="entry name" value="6hp_glycosidase-like_sf"/>
</dbReference>
<dbReference type="InterPro" id="IPR008928">
    <property type="entry name" value="6-hairpin_glycosidase_sf"/>
</dbReference>
<evidence type="ECO:0000313" key="3">
    <source>
        <dbReference type="EMBL" id="GGP20643.1"/>
    </source>
</evidence>
<dbReference type="EMBL" id="BMNL01000002">
    <property type="protein sequence ID" value="GGP20643.1"/>
    <property type="molecule type" value="Genomic_DNA"/>
</dbReference>
<evidence type="ECO:0008006" key="5">
    <source>
        <dbReference type="Google" id="ProtNLM"/>
    </source>
</evidence>
<dbReference type="InterPro" id="IPR006775">
    <property type="entry name" value="GH116_catalytic"/>
</dbReference>
<dbReference type="OrthoDB" id="43766at2157"/>
<dbReference type="InterPro" id="IPR052566">
    <property type="entry name" value="Non-lysos_glucosylceramidase"/>
</dbReference>
<dbReference type="GO" id="GO:0005975">
    <property type="term" value="P:carbohydrate metabolic process"/>
    <property type="evidence" value="ECO:0007669"/>
    <property type="project" value="InterPro"/>
</dbReference>
<evidence type="ECO:0000259" key="2">
    <source>
        <dbReference type="Pfam" id="PF12215"/>
    </source>
</evidence>
<evidence type="ECO:0000313" key="4">
    <source>
        <dbReference type="Proteomes" id="UP000610960"/>
    </source>
</evidence>
<proteinExistence type="predicted"/>
<keyword evidence="4" id="KW-1185">Reference proteome</keyword>
<gene>
    <name evidence="3" type="ORF">GCM10007981_09550</name>
</gene>
<dbReference type="RefSeq" id="WP_188596278.1">
    <property type="nucleotide sequence ID" value="NZ_BMNL01000002.1"/>
</dbReference>
<evidence type="ECO:0000259" key="1">
    <source>
        <dbReference type="Pfam" id="PF04685"/>
    </source>
</evidence>
<dbReference type="AlphaFoldDB" id="A0A830GWH8"/>
<dbReference type="Pfam" id="PF12215">
    <property type="entry name" value="Glyco_hydr_116N"/>
    <property type="match status" value="1"/>
</dbReference>
<comment type="caution">
    <text evidence="3">The sequence shown here is derived from an EMBL/GenBank/DDBJ whole genome shotgun (WGS) entry which is preliminary data.</text>
</comment>
<feature type="domain" description="Glycosyl-hydrolase family 116 catalytic region" evidence="1">
    <location>
        <begin position="331"/>
        <end position="668"/>
    </location>
</feature>
<feature type="domain" description="Glycosyl-hydrolase family 116 N-terminal" evidence="2">
    <location>
        <begin position="13"/>
        <end position="289"/>
    </location>
</feature>
<dbReference type="Gene3D" id="1.50.10.10">
    <property type="match status" value="1"/>
</dbReference>
<name>A0A830GWH8_9CREN</name>
<dbReference type="GO" id="GO:0008422">
    <property type="term" value="F:beta-glucosidase activity"/>
    <property type="evidence" value="ECO:0007669"/>
    <property type="project" value="TreeGrafter"/>
</dbReference>
<sequence>MVVYDSSWELRAGLPLGGIGAGKVELSNRGKLINLTIFNNWNKPLRAARGFHVFVLEEGGLGSFMETDVTVNGMENKGSRLLYDATYPFLRLRRVDDYKVELIMFSALIPGDLMNSSLPAFGMLVRNKSGRRIRVAVSLPNLVGTSMKGRINVEARKGIIFSTESRSELDPAYGNMSLISDDPLMVVPQYSINVDPKAVISSGKVKDSLEDERPWVYVEKGLRFSPPTGPARGMWDDYAGLIVRELEDEARFVISWYFNNPWIYYPYRHYYGNFFKDSYEVARHFMDMFDELYSKSASFCPNDASLPGWLGDAICNSAYILSTNTWLDERGRFSMFESPENFPVLGTIGGWTYEAGSIPILLNLPMLERSFLELLASHIDDEGYVPHDLGFWSLDNPIDGTTSPPRWKDLNPTFILLAYRYYIVTGDADLIAKLFPVIVKALNWEASRDKDGDGLPELEGSADTSFDVTSIEGIDSYTSTLYLESLYAAREIARILGKDEMVKYISVMVEKAERSIHKLFNGKYFDAWRGSPDAGDSLYLGQVAGMWWAAITGLPYYPDRESAASILRYICDINGRASTICTPNLARPSGEVVSISPQMGSSWPRLVMSLAVLGVEFDVPCILDLVKREWDTLVSKGMAWNHPSRISAATGVPDIYLDHYIGSPSIWSVALHRSLRARTALHQINR</sequence>
<organism evidence="3 4">
    <name type="scientific">Thermocladium modestius</name>
    <dbReference type="NCBI Taxonomy" id="62609"/>
    <lineage>
        <taxon>Archaea</taxon>
        <taxon>Thermoproteota</taxon>
        <taxon>Thermoprotei</taxon>
        <taxon>Thermoproteales</taxon>
        <taxon>Thermoproteaceae</taxon>
        <taxon>Thermocladium</taxon>
    </lineage>
</organism>
<reference evidence="3" key="2">
    <citation type="submission" date="2020-09" db="EMBL/GenBank/DDBJ databases">
        <authorList>
            <person name="Sun Q."/>
            <person name="Ohkuma M."/>
        </authorList>
    </citation>
    <scope>NUCLEOTIDE SEQUENCE</scope>
    <source>
        <strain evidence="3">JCM 10088</strain>
    </source>
</reference>
<accession>A0A830GWH8</accession>
<dbReference type="Pfam" id="PF04685">
    <property type="entry name" value="DUF608"/>
    <property type="match status" value="1"/>
</dbReference>
<reference evidence="3" key="1">
    <citation type="journal article" date="2014" name="Int. J. Syst. Evol. Microbiol.">
        <title>Complete genome sequence of Corynebacterium casei LMG S-19264T (=DSM 44701T), isolated from a smear-ripened cheese.</title>
        <authorList>
            <consortium name="US DOE Joint Genome Institute (JGI-PGF)"/>
            <person name="Walter F."/>
            <person name="Albersmeier A."/>
            <person name="Kalinowski J."/>
            <person name="Ruckert C."/>
        </authorList>
    </citation>
    <scope>NUCLEOTIDE SEQUENCE</scope>
    <source>
        <strain evidence="3">JCM 10088</strain>
    </source>
</reference>
<dbReference type="SUPFAM" id="SSF48208">
    <property type="entry name" value="Six-hairpin glycosidases"/>
    <property type="match status" value="1"/>
</dbReference>
<dbReference type="PANTHER" id="PTHR12654:SF0">
    <property type="entry name" value="NON-LYSOSOMAL GLUCOSYLCERAMIDASE"/>
    <property type="match status" value="1"/>
</dbReference>
<protein>
    <recommendedName>
        <fullName evidence="5">Glycosyl-hydrolase family 116 catalytic region domain-containing protein</fullName>
    </recommendedName>
</protein>